<dbReference type="RefSeq" id="WP_183626622.1">
    <property type="nucleotide sequence ID" value="NZ_JACIDX010000010.1"/>
</dbReference>
<reference evidence="3 4" key="1">
    <citation type="submission" date="2020-08" db="EMBL/GenBank/DDBJ databases">
        <title>Genomic Encyclopedia of Type Strains, Phase IV (KMG-IV): sequencing the most valuable type-strain genomes for metagenomic binning, comparative biology and taxonomic classification.</title>
        <authorList>
            <person name="Goeker M."/>
        </authorList>
    </citation>
    <scope>NUCLEOTIDE SEQUENCE [LARGE SCALE GENOMIC DNA]</scope>
    <source>
        <strain evidence="3 4">DSM 27057</strain>
    </source>
</reference>
<sequence length="178" mass="18839">MIGPAAIWAAIKAFGIWGRIGAALRWITASTARCWAALAILALAYAAWQFRRAEDWQNKLLDAQASFAAERKAAASAKAAAETRYRSLADNADAQHDAALAQGDARLAAYIAAHRLRASAPDPARAAQGDGSAIPESPTPGPIVAALTISEADLRICDQNYSYALSAHLWAQGLTKEP</sequence>
<feature type="region of interest" description="Disordered" evidence="1">
    <location>
        <begin position="121"/>
        <end position="140"/>
    </location>
</feature>
<accession>A0A7W6CJR3</accession>
<evidence type="ECO:0000256" key="2">
    <source>
        <dbReference type="SAM" id="Phobius"/>
    </source>
</evidence>
<protein>
    <submittedName>
        <fullName evidence="3">Uncharacterized protein</fullName>
    </submittedName>
</protein>
<feature type="transmembrane region" description="Helical" evidence="2">
    <location>
        <begin position="6"/>
        <end position="27"/>
    </location>
</feature>
<keyword evidence="2" id="KW-1133">Transmembrane helix</keyword>
<organism evidence="3 4">
    <name type="scientific">Novosphingobium sediminicola</name>
    <dbReference type="NCBI Taxonomy" id="563162"/>
    <lineage>
        <taxon>Bacteria</taxon>
        <taxon>Pseudomonadati</taxon>
        <taxon>Pseudomonadota</taxon>
        <taxon>Alphaproteobacteria</taxon>
        <taxon>Sphingomonadales</taxon>
        <taxon>Sphingomonadaceae</taxon>
        <taxon>Novosphingobium</taxon>
    </lineage>
</organism>
<dbReference type="EMBL" id="JACIDX010000010">
    <property type="protein sequence ID" value="MBB3955924.1"/>
    <property type="molecule type" value="Genomic_DNA"/>
</dbReference>
<evidence type="ECO:0000313" key="3">
    <source>
        <dbReference type="EMBL" id="MBB3955924.1"/>
    </source>
</evidence>
<keyword evidence="2" id="KW-0812">Transmembrane</keyword>
<dbReference type="AlphaFoldDB" id="A0A7W6CJR3"/>
<keyword evidence="4" id="KW-1185">Reference proteome</keyword>
<gene>
    <name evidence="3" type="ORF">GGR38_002880</name>
</gene>
<dbReference type="Proteomes" id="UP000548867">
    <property type="component" value="Unassembled WGS sequence"/>
</dbReference>
<proteinExistence type="predicted"/>
<name>A0A7W6CJR3_9SPHN</name>
<comment type="caution">
    <text evidence="3">The sequence shown here is derived from an EMBL/GenBank/DDBJ whole genome shotgun (WGS) entry which is preliminary data.</text>
</comment>
<evidence type="ECO:0000313" key="4">
    <source>
        <dbReference type="Proteomes" id="UP000548867"/>
    </source>
</evidence>
<keyword evidence="2" id="KW-0472">Membrane</keyword>
<feature type="transmembrane region" description="Helical" evidence="2">
    <location>
        <begin position="34"/>
        <end position="50"/>
    </location>
</feature>
<evidence type="ECO:0000256" key="1">
    <source>
        <dbReference type="SAM" id="MobiDB-lite"/>
    </source>
</evidence>